<keyword evidence="1" id="KW-1133">Transmembrane helix</keyword>
<evidence type="ECO:0008006" key="3">
    <source>
        <dbReference type="Google" id="ProtNLM"/>
    </source>
</evidence>
<evidence type="ECO:0000313" key="2">
    <source>
        <dbReference type="EMBL" id="CAG6766927.1"/>
    </source>
</evidence>
<dbReference type="AlphaFoldDB" id="A0A8D9AM71"/>
<keyword evidence="1" id="KW-0812">Transmembrane</keyword>
<sequence>MVLFVLNGKVHKSGGKDYVLYNNNYVGLHLFHLGVSSCLLVFILGRYISLPFLNLSIFGTSSFSFRCFTSCLLVFLRIGRYISVRFPSLICQFLVLHRFHLGGSSCLGFS</sequence>
<keyword evidence="1" id="KW-0472">Membrane</keyword>
<accession>A0A8D9AM71</accession>
<protein>
    <recommendedName>
        <fullName evidence="3">Transmembrane protein</fullName>
    </recommendedName>
</protein>
<name>A0A8D9AM71_9HEMI</name>
<feature type="transmembrane region" description="Helical" evidence="1">
    <location>
        <begin position="55"/>
        <end position="76"/>
    </location>
</feature>
<dbReference type="EMBL" id="HBUF01571869">
    <property type="protein sequence ID" value="CAG6766927.1"/>
    <property type="molecule type" value="Transcribed_RNA"/>
</dbReference>
<reference evidence="2" key="1">
    <citation type="submission" date="2021-05" db="EMBL/GenBank/DDBJ databases">
        <authorList>
            <person name="Alioto T."/>
            <person name="Alioto T."/>
            <person name="Gomez Garrido J."/>
        </authorList>
    </citation>
    <scope>NUCLEOTIDE SEQUENCE</scope>
</reference>
<organism evidence="2">
    <name type="scientific">Cacopsylla melanoneura</name>
    <dbReference type="NCBI Taxonomy" id="428564"/>
    <lineage>
        <taxon>Eukaryota</taxon>
        <taxon>Metazoa</taxon>
        <taxon>Ecdysozoa</taxon>
        <taxon>Arthropoda</taxon>
        <taxon>Hexapoda</taxon>
        <taxon>Insecta</taxon>
        <taxon>Pterygota</taxon>
        <taxon>Neoptera</taxon>
        <taxon>Paraneoptera</taxon>
        <taxon>Hemiptera</taxon>
        <taxon>Sternorrhyncha</taxon>
        <taxon>Psylloidea</taxon>
        <taxon>Psyllidae</taxon>
        <taxon>Psyllinae</taxon>
        <taxon>Cacopsylla</taxon>
    </lineage>
</organism>
<evidence type="ECO:0000256" key="1">
    <source>
        <dbReference type="SAM" id="Phobius"/>
    </source>
</evidence>
<proteinExistence type="predicted"/>
<dbReference type="EMBL" id="HBUF01571868">
    <property type="protein sequence ID" value="CAG6766925.1"/>
    <property type="molecule type" value="Transcribed_RNA"/>
</dbReference>
<feature type="transmembrane region" description="Helical" evidence="1">
    <location>
        <begin position="30"/>
        <end position="49"/>
    </location>
</feature>